<dbReference type="RefSeq" id="WP_129230974.1">
    <property type="nucleotide sequence ID" value="NZ_SDPO01000002.1"/>
</dbReference>
<dbReference type="Proteomes" id="UP000292935">
    <property type="component" value="Unassembled WGS sequence"/>
</dbReference>
<dbReference type="OrthoDB" id="5125396at2"/>
<gene>
    <name evidence="2" type="ORF">ESP57_06455</name>
</gene>
<organism evidence="2 3">
    <name type="scientific">Agromyces fucosus</name>
    <dbReference type="NCBI Taxonomy" id="41985"/>
    <lineage>
        <taxon>Bacteria</taxon>
        <taxon>Bacillati</taxon>
        <taxon>Actinomycetota</taxon>
        <taxon>Actinomycetes</taxon>
        <taxon>Micrococcales</taxon>
        <taxon>Microbacteriaceae</taxon>
        <taxon>Agromyces</taxon>
    </lineage>
</organism>
<feature type="transmembrane region" description="Helical" evidence="1">
    <location>
        <begin position="36"/>
        <end position="57"/>
    </location>
</feature>
<evidence type="ECO:0000313" key="2">
    <source>
        <dbReference type="EMBL" id="RXZ48636.1"/>
    </source>
</evidence>
<name>A0A4Q2JP62_9MICO</name>
<feature type="transmembrane region" description="Helical" evidence="1">
    <location>
        <begin position="12"/>
        <end position="30"/>
    </location>
</feature>
<feature type="transmembrane region" description="Helical" evidence="1">
    <location>
        <begin position="64"/>
        <end position="82"/>
    </location>
</feature>
<protein>
    <submittedName>
        <fullName evidence="2">Uncharacterized protein</fullName>
    </submittedName>
</protein>
<reference evidence="2 3" key="1">
    <citation type="submission" date="2019-01" db="EMBL/GenBank/DDBJ databases">
        <authorList>
            <person name="Li J."/>
        </authorList>
    </citation>
    <scope>NUCLEOTIDE SEQUENCE [LARGE SCALE GENOMIC DNA]</scope>
    <source>
        <strain evidence="2 3">CCUG 35506</strain>
    </source>
</reference>
<proteinExistence type="predicted"/>
<accession>A0A4Q2JP62</accession>
<evidence type="ECO:0000313" key="3">
    <source>
        <dbReference type="Proteomes" id="UP000292935"/>
    </source>
</evidence>
<comment type="caution">
    <text evidence="2">The sequence shown here is derived from an EMBL/GenBank/DDBJ whole genome shotgun (WGS) entry which is preliminary data.</text>
</comment>
<evidence type="ECO:0000256" key="1">
    <source>
        <dbReference type="SAM" id="Phobius"/>
    </source>
</evidence>
<keyword evidence="1" id="KW-0472">Membrane</keyword>
<keyword evidence="1" id="KW-0812">Transmembrane</keyword>
<keyword evidence="3" id="KW-1185">Reference proteome</keyword>
<dbReference type="AlphaFoldDB" id="A0A4Q2JP62"/>
<feature type="transmembrane region" description="Helical" evidence="1">
    <location>
        <begin position="120"/>
        <end position="142"/>
    </location>
</feature>
<keyword evidence="1" id="KW-1133">Transmembrane helix</keyword>
<sequence>MQIGRGAQVRRAFAVVGTAIVSASLAHTVGGGAPPGVVTIALALAISAPFAMVVVGGRRSTPRAVFAAVGAQLALHALYSLTPRAGTGTVAPAPAAGSHHHGSGSAMVFSAGAPVHDEHFGPAMLVAHSVAAILTIFAVALADRMHEAVRFAARGVDIARIVLTAPLVPPLTAHVVPAAPLVVGADASSLLCTALRYRGPPRQPFAALAATR</sequence>
<dbReference type="EMBL" id="SDPO01000002">
    <property type="protein sequence ID" value="RXZ48636.1"/>
    <property type="molecule type" value="Genomic_DNA"/>
</dbReference>